<dbReference type="SUPFAM" id="SSF56204">
    <property type="entry name" value="Hect, E3 ligase catalytic domain"/>
    <property type="match status" value="1"/>
</dbReference>
<dbReference type="Proteomes" id="UP001152795">
    <property type="component" value="Unassembled WGS sequence"/>
</dbReference>
<dbReference type="Gene3D" id="3.90.1750.10">
    <property type="entry name" value="Hect, E3 ligase catalytic domains"/>
    <property type="match status" value="1"/>
</dbReference>
<dbReference type="AlphaFoldDB" id="A0A6S7J0T7"/>
<evidence type="ECO:0000313" key="3">
    <source>
        <dbReference type="EMBL" id="CAB4023938.1"/>
    </source>
</evidence>
<evidence type="ECO:0000313" key="4">
    <source>
        <dbReference type="Proteomes" id="UP001152795"/>
    </source>
</evidence>
<dbReference type="GO" id="GO:0016874">
    <property type="term" value="F:ligase activity"/>
    <property type="evidence" value="ECO:0007669"/>
    <property type="project" value="UniProtKB-KW"/>
</dbReference>
<organism evidence="3 4">
    <name type="scientific">Paramuricea clavata</name>
    <name type="common">Red gorgonian</name>
    <name type="synonym">Violescent sea-whip</name>
    <dbReference type="NCBI Taxonomy" id="317549"/>
    <lineage>
        <taxon>Eukaryota</taxon>
        <taxon>Metazoa</taxon>
        <taxon>Cnidaria</taxon>
        <taxon>Anthozoa</taxon>
        <taxon>Octocorallia</taxon>
        <taxon>Malacalcyonacea</taxon>
        <taxon>Plexauridae</taxon>
        <taxon>Paramuricea</taxon>
    </lineage>
</organism>
<reference evidence="3" key="1">
    <citation type="submission" date="2020-04" db="EMBL/GenBank/DDBJ databases">
        <authorList>
            <person name="Alioto T."/>
            <person name="Alioto T."/>
            <person name="Gomez Garrido J."/>
        </authorList>
    </citation>
    <scope>NUCLEOTIDE SEQUENCE</scope>
    <source>
        <strain evidence="3">A484AB</strain>
    </source>
</reference>
<protein>
    <submittedName>
        <fullName evidence="3">G2 M phase-specific E3 ubiquitin- ligase-like</fullName>
    </submittedName>
</protein>
<gene>
    <name evidence="3" type="ORF">PACLA_8A052543</name>
</gene>
<dbReference type="EMBL" id="CACRXK020012756">
    <property type="protein sequence ID" value="CAB4023938.1"/>
    <property type="molecule type" value="Genomic_DNA"/>
</dbReference>
<evidence type="ECO:0000256" key="2">
    <source>
        <dbReference type="PROSITE-ProRule" id="PRU00104"/>
    </source>
</evidence>
<feature type="non-terminal residue" evidence="3">
    <location>
        <position position="1"/>
    </location>
</feature>
<keyword evidence="4" id="KW-1185">Reference proteome</keyword>
<dbReference type="InterPro" id="IPR035983">
    <property type="entry name" value="Hect_E3_ubiquitin_ligase"/>
</dbReference>
<dbReference type="InterPro" id="IPR000569">
    <property type="entry name" value="HECT_dom"/>
</dbReference>
<dbReference type="GO" id="GO:0004842">
    <property type="term" value="F:ubiquitin-protein transferase activity"/>
    <property type="evidence" value="ECO:0007669"/>
    <property type="project" value="InterPro"/>
</dbReference>
<accession>A0A6S7J0T7</accession>
<keyword evidence="1 2" id="KW-0833">Ubl conjugation pathway</keyword>
<evidence type="ECO:0000256" key="1">
    <source>
        <dbReference type="ARBA" id="ARBA00022786"/>
    </source>
</evidence>
<comment type="caution">
    <text evidence="3">The sequence shown here is derived from an EMBL/GenBank/DDBJ whole genome shotgun (WGS) entry which is preliminary data.</text>
</comment>
<dbReference type="PROSITE" id="PS50237">
    <property type="entry name" value="HECT"/>
    <property type="match status" value="1"/>
</dbReference>
<comment type="caution">
    <text evidence="2">Lacks conserved residue(s) required for the propagation of feature annotation.</text>
</comment>
<name>A0A6S7J0T7_PARCT</name>
<keyword evidence="3" id="KW-0436">Ligase</keyword>
<proteinExistence type="predicted"/>
<sequence>QCNQKRRTDASLRIKIRRSHVWEDVKVKLNKYLEEDHEQGIHVQYVSEPAVDTGGPKRELFSVLHKHMNDSNSMFAGESNTTISFMAVWKRLQFQLKMFQMQKLGKNVRNSKELEIQKISNNWLHLIVPCPSRLVTQMLMGECSKSVKSRLTAETVDDLFEVQFSHEGGNNHQQEEVIAFHFTTLTEHIEIGAIKGQVFHFSTESSTESTLVDCELAANDKIRLVMKNTKGFGDVFNNLN</sequence>